<comment type="caution">
    <text evidence="11">The sequence shown here is derived from an EMBL/GenBank/DDBJ whole genome shotgun (WGS) entry which is preliminary data.</text>
</comment>
<keyword evidence="4" id="KW-0805">Transcription regulation</keyword>
<comment type="similarity">
    <text evidence="2">Belongs to the TAF2 family.</text>
</comment>
<evidence type="ECO:0000256" key="1">
    <source>
        <dbReference type="ARBA" id="ARBA00004123"/>
    </source>
</evidence>
<organism evidence="11 12">
    <name type="scientific">Zasmidium cellare</name>
    <name type="common">Wine cellar mold</name>
    <name type="synonym">Racodium cellare</name>
    <dbReference type="NCBI Taxonomy" id="395010"/>
    <lineage>
        <taxon>Eukaryota</taxon>
        <taxon>Fungi</taxon>
        <taxon>Dikarya</taxon>
        <taxon>Ascomycota</taxon>
        <taxon>Pezizomycotina</taxon>
        <taxon>Dothideomycetes</taxon>
        <taxon>Dothideomycetidae</taxon>
        <taxon>Mycosphaerellales</taxon>
        <taxon>Mycosphaerellaceae</taxon>
        <taxon>Zasmidium</taxon>
    </lineage>
</organism>
<dbReference type="Gene3D" id="3.60.10.10">
    <property type="entry name" value="Endonuclease/exonuclease/phosphatase"/>
    <property type="match status" value="1"/>
</dbReference>
<feature type="domain" description="Transcription initiation factor TFIID subunit 2 Ig-like" evidence="9">
    <location>
        <begin position="590"/>
        <end position="770"/>
    </location>
</feature>
<reference evidence="11 12" key="1">
    <citation type="journal article" date="2023" name="G3 (Bethesda)">
        <title>A chromosome-level genome assembly of Zasmidium syzygii isolated from banana leaves.</title>
        <authorList>
            <person name="van Westerhoven A.C."/>
            <person name="Mehrabi R."/>
            <person name="Talebi R."/>
            <person name="Steentjes M.B.F."/>
            <person name="Corcolon B."/>
            <person name="Chong P.A."/>
            <person name="Kema G.H.J."/>
            <person name="Seidl M.F."/>
        </authorList>
    </citation>
    <scope>NUCLEOTIDE SEQUENCE [LARGE SCALE GENOMIC DNA]</scope>
    <source>
        <strain evidence="11 12">P124</strain>
    </source>
</reference>
<evidence type="ECO:0000313" key="11">
    <source>
        <dbReference type="EMBL" id="KAK4499555.1"/>
    </source>
</evidence>
<evidence type="ECO:0000313" key="12">
    <source>
        <dbReference type="Proteomes" id="UP001305779"/>
    </source>
</evidence>
<evidence type="ECO:0000256" key="4">
    <source>
        <dbReference type="ARBA" id="ARBA00023015"/>
    </source>
</evidence>
<dbReference type="InterPro" id="IPR036691">
    <property type="entry name" value="Endo/exonu/phosph_ase_sf"/>
</dbReference>
<protein>
    <recommendedName>
        <fullName evidence="3">Transcription initiation factor TFIID subunit 2</fullName>
    </recommendedName>
</protein>
<dbReference type="InterPro" id="IPR042097">
    <property type="entry name" value="Aminopeptidase_N-like_N_sf"/>
</dbReference>
<evidence type="ECO:0000256" key="5">
    <source>
        <dbReference type="ARBA" id="ARBA00023163"/>
    </source>
</evidence>
<feature type="compositionally biased region" description="Polar residues" evidence="7">
    <location>
        <begin position="1351"/>
        <end position="1369"/>
    </location>
</feature>
<evidence type="ECO:0000256" key="7">
    <source>
        <dbReference type="SAM" id="MobiDB-lite"/>
    </source>
</evidence>
<sequence>MEAQALKQRVDLDIDFPARAIKGSTEITVQPLVRDLKYIDLHCRQCRPTLVQAGGITAKWDYDDPYRRAHMSSKSTVHQHDMLKSKIATSLRPSPEPQLRIALPPKLKIQELHVDPITSLPLYNGTPSIQKQENDAMAVAETPMVEKIQQQIPQFAPIKITIEFEVDNFRDGLHWVGCDKYDKRYPYLYTKVEPWPGNTSSIFPCMDSANSRCTWEIAFRLPRTLGDAFRRPKAIESQPNGQAQPQENGDVEMVNGIDTAPAKDQEKAQPQEEFLIDLSEEDAALELTAICVGDVVDDVADTDDDSRHTVSFSLNDAVTARHVGFAVGPFESVDLTISRESDDETKLAGSAVKVEGFCLPGRADEVQNTCFPVCRAVDHITVNCGRFPFPSYKMLFVDDLVYDTAAAAGLSICSTRLLFPEEIIEPMHRNTRILVRAVADQWSGVNIIPRESTDYWVIAGIAGYLTDVYMKHLSGNNQYRWEQKLASEKVFELDVDRPSIAQQGNLLHIDPSIGEFINLKSALVLGILDRRLIKSSGSTGVMRIINKVLLNARTGSLNNGELSTQDFQRTCEKLGHNKLESFFRQWVMGAGCPIFECTQKFNKKKLVVEMTITQRQLDRQTKPPFEPNNFMREVKEHVQEVWAPEPLGVFTGPMTIRIHEADGTPYEHIVEIKEHVTKLEIPYNTKYKRLKRSKRQKERVLAEGNNNGEDGGDALVYSLGDTLDTEADMKEWQLSDWSKEDEDKMGSESYEWIRMDADFEWIGNIHLKMPLYMYISQLQQDRDIVAQYESMRYLLGSNPHQISLTILIRTLVDERYFYGIRVMATDGLAKLARDDLLEIGQHHLTKAFAEMFCEEDGIMPRPNDFESRVTFIMQCAIPRALAELRDSEGKVPKAVRQFFVDKLKFNDNSDNQYSDCHYVATLMRCLAESLVVSHRIIQPAAPQTYEFNFGDDEPMEEEGPEEAYNPDADFEQMAVDEIERYRRIDEWVLTYQNIYSTTAIECLQKLTKAGIVKDKTKELLQYTRPSTADNVRLEAFRCLNEIGLTKRMSMMKHLVYSLVHDHSPYFRERLMRHFGEALGHIAFGDEPEEAKPAPPPPTDGLVLEQEVNSEIRKIETTKKTTPEGALAALKLALSNDDTFKKALWYAATSPDLSLDEVSAFCEVAALIYEPVTSHTVMLKLPRPYRCVHEGRGRIRFYQQGAYRTKPSKGLDKEEYEALESYELNYSGPLAEDAKAYIEKKNAEKAIKLRIQQAQEQMAATQQTQAFMPPPPLPTPTIQTVPTPTIEKTGFKLTLGASKRKASVDLSSPKIAKVPKQSRVVVLEIGSLKGNKKVQEILNSPRQPGRGPFQSHAPSRKNSQEPSKPFTSASPQPPTPQPQPLTFNHTAAQNGFPANSPPPPLSLTGLTGTGSSLPSLSMSPPATSAGDANAVGPPKKKFTLKLSTKPNQTEHVAFIAKKGLLDDQREASLRLGKLPFQDTIDAVVRATSCKKIYFLTTNMLLPLIILPFLPLSFALSGTFSALTLNVAGLPAFINDNGVSDKSAAATMMGQKFSEYKYDLINIQEDFHYHDKIYAADTHSYRTKTSGDVPFGSGLNTLSNFPFTDLERITWADCFIADGDCLTPKGYTFMRVEVAEDVELDVYNLHADAGQEDGDQEARRANLRQVVEKVREGSGGRAVVVVGDTNSLYSRSTDDAQVFQQAGLGDAWVEKIYGGVIPANVPKCPDPTTDNTCEVYDKILYRSGDTVKLNATSFDYVTDMFLATDGSLLTDHNAVLAEFSWSTV</sequence>
<evidence type="ECO:0000259" key="8">
    <source>
        <dbReference type="Pfam" id="PF22669"/>
    </source>
</evidence>
<evidence type="ECO:0000259" key="9">
    <source>
        <dbReference type="Pfam" id="PF25316"/>
    </source>
</evidence>
<dbReference type="PANTHER" id="PTHR15137:SF9">
    <property type="entry name" value="TRANSCRIPTION INITIATION FACTOR TFIID SUBUNIT 2"/>
    <property type="match status" value="1"/>
</dbReference>
<dbReference type="SUPFAM" id="SSF55486">
    <property type="entry name" value="Metalloproteases ('zincins'), catalytic domain"/>
    <property type="match status" value="1"/>
</dbReference>
<feature type="region of interest" description="Disordered" evidence="7">
    <location>
        <begin position="1337"/>
        <end position="1431"/>
    </location>
</feature>
<dbReference type="CDD" id="cd09839">
    <property type="entry name" value="M1_like_TAF2"/>
    <property type="match status" value="1"/>
</dbReference>
<keyword evidence="6" id="KW-0539">Nucleus</keyword>
<feature type="compositionally biased region" description="Polar residues" evidence="7">
    <location>
        <begin position="1380"/>
        <end position="1392"/>
    </location>
</feature>
<dbReference type="Gene3D" id="1.10.390.10">
    <property type="entry name" value="Neutral Protease Domain 2"/>
    <property type="match status" value="1"/>
</dbReference>
<dbReference type="Pfam" id="PF25316">
    <property type="entry name" value="TAF2_3rd"/>
    <property type="match status" value="1"/>
</dbReference>
<dbReference type="Proteomes" id="UP001305779">
    <property type="component" value="Unassembled WGS sequence"/>
</dbReference>
<evidence type="ECO:0000256" key="6">
    <source>
        <dbReference type="ARBA" id="ARBA00023242"/>
    </source>
</evidence>
<gene>
    <name evidence="11" type="ORF">PRZ48_010072</name>
</gene>
<dbReference type="InterPro" id="IPR057991">
    <property type="entry name" value="TPR_TAF2_C"/>
</dbReference>
<dbReference type="Pfam" id="PF22669">
    <property type="entry name" value="Exo_endo_phos2"/>
    <property type="match status" value="1"/>
</dbReference>
<dbReference type="InterPro" id="IPR000300">
    <property type="entry name" value="IPPc"/>
</dbReference>
<dbReference type="PANTHER" id="PTHR15137">
    <property type="entry name" value="TRANSCRIPTION INITIATION FACTOR TFIID"/>
    <property type="match status" value="1"/>
</dbReference>
<evidence type="ECO:0000256" key="3">
    <source>
        <dbReference type="ARBA" id="ARBA00017363"/>
    </source>
</evidence>
<dbReference type="SUPFAM" id="SSF63737">
    <property type="entry name" value="Leukotriene A4 hydrolase N-terminal domain"/>
    <property type="match status" value="1"/>
</dbReference>
<feature type="domain" description="Inositol polyphosphate-related phosphatase" evidence="8">
    <location>
        <begin position="1550"/>
        <end position="1699"/>
    </location>
</feature>
<feature type="compositionally biased region" description="Low complexity" evidence="7">
    <location>
        <begin position="1401"/>
        <end position="1420"/>
    </location>
</feature>
<dbReference type="Gene3D" id="2.60.40.1730">
    <property type="entry name" value="tricorn interacting facor f3 domain"/>
    <property type="match status" value="1"/>
</dbReference>
<name>A0ABR0EE41_ZASCE</name>
<dbReference type="InterPro" id="IPR037813">
    <property type="entry name" value="TAF2"/>
</dbReference>
<dbReference type="Pfam" id="PF25577">
    <property type="entry name" value="TPR_TAF2_C"/>
    <property type="match status" value="1"/>
</dbReference>
<keyword evidence="12" id="KW-1185">Reference proteome</keyword>
<accession>A0ABR0EE41</accession>
<keyword evidence="5" id="KW-0804">Transcription</keyword>
<dbReference type="SUPFAM" id="SSF56219">
    <property type="entry name" value="DNase I-like"/>
    <property type="match status" value="1"/>
</dbReference>
<dbReference type="InterPro" id="IPR057345">
    <property type="entry name" value="Ig-like_TAF2"/>
</dbReference>
<comment type="subcellular location">
    <subcellularLocation>
        <location evidence="1">Nucleus</location>
    </subcellularLocation>
</comment>
<dbReference type="InterPro" id="IPR027268">
    <property type="entry name" value="Peptidase_M4/M1_CTD_sf"/>
</dbReference>
<dbReference type="EMBL" id="JAXOVC010000007">
    <property type="protein sequence ID" value="KAK4499555.1"/>
    <property type="molecule type" value="Genomic_DNA"/>
</dbReference>
<evidence type="ECO:0000259" key="10">
    <source>
        <dbReference type="Pfam" id="PF25577"/>
    </source>
</evidence>
<evidence type="ECO:0000256" key="2">
    <source>
        <dbReference type="ARBA" id="ARBA00010937"/>
    </source>
</evidence>
<proteinExistence type="inferred from homology"/>
<feature type="domain" description="Transcription initiation factor TFIID subunit 2 TPR repeats" evidence="10">
    <location>
        <begin position="772"/>
        <end position="1075"/>
    </location>
</feature>